<feature type="domain" description="BP74 N-terminal" evidence="1">
    <location>
        <begin position="63"/>
        <end position="180"/>
    </location>
</feature>
<dbReference type="Pfam" id="PF23621">
    <property type="entry name" value="BP74_N"/>
    <property type="match status" value="1"/>
</dbReference>
<organism evidence="2 3">
    <name type="scientific">Dyella jejuensis</name>
    <dbReference type="NCBI Taxonomy" id="1432009"/>
    <lineage>
        <taxon>Bacteria</taxon>
        <taxon>Pseudomonadati</taxon>
        <taxon>Pseudomonadota</taxon>
        <taxon>Gammaproteobacteria</taxon>
        <taxon>Lysobacterales</taxon>
        <taxon>Rhodanobacteraceae</taxon>
        <taxon>Dyella</taxon>
    </lineage>
</organism>
<dbReference type="PANTHER" id="PTHR35883">
    <property type="entry name" value="CYCLIC AMP-INDUCIBLE PROTEIN BP74-RELATED"/>
    <property type="match status" value="1"/>
</dbReference>
<accession>A0ABW8JF56</accession>
<evidence type="ECO:0000313" key="2">
    <source>
        <dbReference type="EMBL" id="MFK2899719.1"/>
    </source>
</evidence>
<dbReference type="EMBL" id="JADIKJ010000004">
    <property type="protein sequence ID" value="MFK2899719.1"/>
    <property type="molecule type" value="Genomic_DNA"/>
</dbReference>
<dbReference type="RefSeq" id="WP_404545809.1">
    <property type="nucleotide sequence ID" value="NZ_JADIKJ010000004.1"/>
</dbReference>
<comment type="caution">
    <text evidence="2">The sequence shown here is derived from an EMBL/GenBank/DDBJ whole genome shotgun (WGS) entry which is preliminary data.</text>
</comment>
<dbReference type="PANTHER" id="PTHR35883:SF1">
    <property type="entry name" value="CALMODULIN-BINDING PROTEIN CAM-BP15-RELATED"/>
    <property type="match status" value="1"/>
</dbReference>
<dbReference type="Proteomes" id="UP001620461">
    <property type="component" value="Unassembled WGS sequence"/>
</dbReference>
<dbReference type="InterPro" id="IPR056422">
    <property type="entry name" value="BP74_N"/>
</dbReference>
<proteinExistence type="predicted"/>
<gene>
    <name evidence="2" type="ORF">ISP15_05165</name>
</gene>
<name>A0ABW8JF56_9GAMM</name>
<sequence length="181" mass="19681">MLRLWKKQRRPGSGAASQELALKGALLMKIKAIMSAAMGFACVAAIACLSPAYAATTAGQATVAYFSFVQTGMLTRMPHEFVFAVDDPVLVEQIRDVIANSSASADVHIAGRIDIGREAYNEEWPFHLVPGTVHLFRNAPEVCHATPFEIEEHLAEVGGAFLPGNEWCSWNSRLVREVAVP</sequence>
<keyword evidence="3" id="KW-1185">Reference proteome</keyword>
<evidence type="ECO:0000259" key="1">
    <source>
        <dbReference type="Pfam" id="PF23621"/>
    </source>
</evidence>
<protein>
    <submittedName>
        <fullName evidence="2">Calmodulin-binding protein</fullName>
    </submittedName>
</protein>
<reference evidence="2 3" key="1">
    <citation type="submission" date="2020-10" db="EMBL/GenBank/DDBJ databases">
        <title>Phylogeny of dyella-like bacteria.</title>
        <authorList>
            <person name="Fu J."/>
        </authorList>
    </citation>
    <scope>NUCLEOTIDE SEQUENCE [LARGE SCALE GENOMIC DNA]</scope>
    <source>
        <strain evidence="2 3">JP1</strain>
    </source>
</reference>
<evidence type="ECO:0000313" key="3">
    <source>
        <dbReference type="Proteomes" id="UP001620461"/>
    </source>
</evidence>
<dbReference type="InterPro" id="IPR053344">
    <property type="entry name" value="cAMP-inducible_BP74-like"/>
</dbReference>